<dbReference type="InterPro" id="IPR036188">
    <property type="entry name" value="FAD/NAD-bd_sf"/>
</dbReference>
<reference evidence="8" key="1">
    <citation type="journal article" date="2019" name="Int. J. Syst. Evol. Microbiol.">
        <title>The Global Catalogue of Microorganisms (GCM) 10K type strain sequencing project: providing services to taxonomists for standard genome sequencing and annotation.</title>
        <authorList>
            <consortium name="The Broad Institute Genomics Platform"/>
            <consortium name="The Broad Institute Genome Sequencing Center for Infectious Disease"/>
            <person name="Wu L."/>
            <person name="Ma J."/>
        </authorList>
    </citation>
    <scope>NUCLEOTIDE SEQUENCE [LARGE SCALE GENOMIC DNA]</scope>
    <source>
        <strain evidence="8">JCM 3296</strain>
    </source>
</reference>
<keyword evidence="3" id="KW-0285">Flavoprotein</keyword>
<sequence>MADLDVVIVGAGISGLGAAYYLQREHPRKKYAILEARGAIGGTWDLFRYPGIRSDSDLHTFGYEFKPWRDEDSIAGADKILAYLRETAAEHGIEKAVRFHTRVIAAEWSSADAHWTVEVEKDGERETLTCSWLFCAGGYYRYDEGYTPHFEGRERFRGQLVHPQHWPEDLDYAGKRVLVIGSGATAVTIVPAMAPTAGHVTMLQRTPSYILPVPAQDPIGTLLRKVLSEDRAFALTRRKNILQQQLTWRFARRFPKAARRLIRRFNAKLLPEGYPVDEHFNPPYNPWDQRLCIVPDGDLFAAIRSGRASVVTDRITTFTETGVRLESGRELEADIIVTATGLNVQAFGGMALTVDGEPVNLPDTLAYKGMMLSGVPNFAYAIGYTNSSWTLKIGLLCEHFCRLLAHMDAHGYDTARPVVADPDAPTRPFLDFGAGYIKRVVDQLPRQGERAPWLTSMSYTSDVKLLRRLPVEDDELRFSRSRAAVTPSGSPGR</sequence>
<dbReference type="PANTHER" id="PTHR43872">
    <property type="entry name" value="MONOOXYGENASE, PUTATIVE (AFU_ORTHOLOGUE AFUA_8G02570)-RELATED"/>
    <property type="match status" value="1"/>
</dbReference>
<dbReference type="Pfam" id="PF00743">
    <property type="entry name" value="FMO-like"/>
    <property type="match status" value="1"/>
</dbReference>
<evidence type="ECO:0000256" key="3">
    <source>
        <dbReference type="ARBA" id="ARBA00022630"/>
    </source>
</evidence>
<evidence type="ECO:0000313" key="7">
    <source>
        <dbReference type="EMBL" id="GGU16808.1"/>
    </source>
</evidence>
<dbReference type="Proteomes" id="UP000649573">
    <property type="component" value="Unassembled WGS sequence"/>
</dbReference>
<comment type="cofactor">
    <cofactor evidence="1">
        <name>FAD</name>
        <dbReference type="ChEBI" id="CHEBI:57692"/>
    </cofactor>
</comment>
<dbReference type="RefSeq" id="WP_189251892.1">
    <property type="nucleotide sequence ID" value="NZ_BMRE01000001.1"/>
</dbReference>
<dbReference type="InterPro" id="IPR020946">
    <property type="entry name" value="Flavin_mOase-like"/>
</dbReference>
<dbReference type="PANTHER" id="PTHR43872:SF1">
    <property type="entry name" value="MONOOXYGENASE, PUTATIVE (AFU_ORTHOLOGUE AFUA_8G02570)-RELATED"/>
    <property type="match status" value="1"/>
</dbReference>
<keyword evidence="6 7" id="KW-0503">Monooxygenase</keyword>
<evidence type="ECO:0000256" key="5">
    <source>
        <dbReference type="ARBA" id="ARBA00023002"/>
    </source>
</evidence>
<dbReference type="PRINTS" id="PR00469">
    <property type="entry name" value="PNDRDTASEII"/>
</dbReference>
<dbReference type="Pfam" id="PF13450">
    <property type="entry name" value="NAD_binding_8"/>
    <property type="match status" value="1"/>
</dbReference>
<dbReference type="EMBL" id="BMRE01000001">
    <property type="protein sequence ID" value="GGU16808.1"/>
    <property type="molecule type" value="Genomic_DNA"/>
</dbReference>
<dbReference type="SUPFAM" id="SSF51905">
    <property type="entry name" value="FAD/NAD(P)-binding domain"/>
    <property type="match status" value="1"/>
</dbReference>
<evidence type="ECO:0000313" key="8">
    <source>
        <dbReference type="Proteomes" id="UP000649573"/>
    </source>
</evidence>
<comment type="similarity">
    <text evidence="2">Belongs to the FAD-binding monooxygenase family.</text>
</comment>
<accession>A0ABQ2UB43</accession>
<dbReference type="InterPro" id="IPR051820">
    <property type="entry name" value="FAD-binding_MO"/>
</dbReference>
<organism evidence="7 8">
    <name type="scientific">Lentzea flava</name>
    <dbReference type="NCBI Taxonomy" id="103732"/>
    <lineage>
        <taxon>Bacteria</taxon>
        <taxon>Bacillati</taxon>
        <taxon>Actinomycetota</taxon>
        <taxon>Actinomycetes</taxon>
        <taxon>Pseudonocardiales</taxon>
        <taxon>Pseudonocardiaceae</taxon>
        <taxon>Lentzea</taxon>
    </lineage>
</organism>
<keyword evidence="4" id="KW-0274">FAD</keyword>
<keyword evidence="5" id="KW-0560">Oxidoreductase</keyword>
<evidence type="ECO:0000256" key="1">
    <source>
        <dbReference type="ARBA" id="ARBA00001974"/>
    </source>
</evidence>
<name>A0ABQ2UB43_9PSEU</name>
<evidence type="ECO:0000256" key="4">
    <source>
        <dbReference type="ARBA" id="ARBA00022827"/>
    </source>
</evidence>
<evidence type="ECO:0000256" key="6">
    <source>
        <dbReference type="ARBA" id="ARBA00023033"/>
    </source>
</evidence>
<comment type="caution">
    <text evidence="7">The sequence shown here is derived from an EMBL/GenBank/DDBJ whole genome shotgun (WGS) entry which is preliminary data.</text>
</comment>
<dbReference type="Gene3D" id="3.50.50.60">
    <property type="entry name" value="FAD/NAD(P)-binding domain"/>
    <property type="match status" value="2"/>
</dbReference>
<keyword evidence="8" id="KW-1185">Reference proteome</keyword>
<protein>
    <submittedName>
        <fullName evidence="7">Flavin-binding monooxygenase</fullName>
    </submittedName>
</protein>
<evidence type="ECO:0000256" key="2">
    <source>
        <dbReference type="ARBA" id="ARBA00010139"/>
    </source>
</evidence>
<proteinExistence type="inferred from homology"/>
<dbReference type="GO" id="GO:0004497">
    <property type="term" value="F:monooxygenase activity"/>
    <property type="evidence" value="ECO:0007669"/>
    <property type="project" value="UniProtKB-KW"/>
</dbReference>
<gene>
    <name evidence="7" type="ORF">GCM10010178_05680</name>
</gene>